<dbReference type="Gene3D" id="3.30.470.20">
    <property type="entry name" value="ATP-grasp fold, B domain"/>
    <property type="match status" value="1"/>
</dbReference>
<keyword evidence="5" id="KW-0808">Transferase</keyword>
<evidence type="ECO:0000256" key="5">
    <source>
        <dbReference type="ARBA" id="ARBA00022679"/>
    </source>
</evidence>
<dbReference type="InterPro" id="IPR040557">
    <property type="entry name" value="VIP1_N"/>
</dbReference>
<keyword evidence="13" id="KW-1185">Reference proteome</keyword>
<evidence type="ECO:0000313" key="13">
    <source>
        <dbReference type="Proteomes" id="UP001445076"/>
    </source>
</evidence>
<keyword evidence="8" id="KW-0067">ATP-binding</keyword>
<keyword evidence="6" id="KW-0547">Nucleotide-binding</keyword>
<comment type="catalytic activity">
    <reaction evidence="10">
        <text>1D-myo-inositol hexakisphosphate + ATP = 1-diphospho-1D-myo-inositol 2,3,4,5,6-pentakisphosphate + ADP</text>
        <dbReference type="Rhea" id="RHEA:37459"/>
        <dbReference type="ChEBI" id="CHEBI:30616"/>
        <dbReference type="ChEBI" id="CHEBI:58130"/>
        <dbReference type="ChEBI" id="CHEBI:74946"/>
        <dbReference type="ChEBI" id="CHEBI:456216"/>
        <dbReference type="EC" id="2.7.4.24"/>
    </reaction>
    <physiologicalReaction direction="left-to-right" evidence="10">
        <dbReference type="Rhea" id="RHEA:37460"/>
    </physiologicalReaction>
</comment>
<comment type="catalytic activity">
    <reaction evidence="9">
        <text>5-diphospho-1D-myo-inositol 1,2,3,4,6-pentakisphosphate + ATP + H(+) = 1,5-bis(diphospho)-1D-myo-inositol 2,3,4,6-tetrakisphosphate + ADP</text>
        <dbReference type="Rhea" id="RHEA:10276"/>
        <dbReference type="ChEBI" id="CHEBI:15378"/>
        <dbReference type="ChEBI" id="CHEBI:30616"/>
        <dbReference type="ChEBI" id="CHEBI:58628"/>
        <dbReference type="ChEBI" id="CHEBI:77983"/>
        <dbReference type="ChEBI" id="CHEBI:456216"/>
        <dbReference type="EC" id="2.7.4.24"/>
    </reaction>
    <physiologicalReaction direction="left-to-right" evidence="9">
        <dbReference type="Rhea" id="RHEA:10277"/>
    </physiologicalReaction>
</comment>
<evidence type="ECO:0000256" key="10">
    <source>
        <dbReference type="ARBA" id="ARBA00034629"/>
    </source>
</evidence>
<evidence type="ECO:0000256" key="3">
    <source>
        <dbReference type="ARBA" id="ARBA00012893"/>
    </source>
</evidence>
<proteinExistence type="inferred from homology"/>
<dbReference type="GO" id="GO:0032958">
    <property type="term" value="P:inositol phosphate biosynthetic process"/>
    <property type="evidence" value="ECO:0007669"/>
    <property type="project" value="TreeGrafter"/>
</dbReference>
<comment type="caution">
    <text evidence="12">The sequence shown here is derived from an EMBL/GenBank/DDBJ whole genome shotgun (WGS) entry which is preliminary data.</text>
</comment>
<name>A0AAW0W692_CHEQU</name>
<sequence>MARIPTVYITDFDKDHLEVEPYWDSFYIFSNDAGEASSSDGCGWLGNMEDEPDIPPVKQVVVAICAMEKKSGSKPMKEILTRLEEFEFIRTVIFPEEVILKEPVEKWPLCDCLISFHSKGFPLEKAQAYTDLRKPYIINDLDMQYDLQDRRVVYSTLQREGIELPRFAILDRDSKDPSKRELIEGEDHVEVNGVIFNKPFVEKPVSAEDHNIYIYYPTSAGGGSQRLFRKVCTTCSLAPCPRLQLTALSVSSKVCCMQNTRNSYVQVK</sequence>
<evidence type="ECO:0000256" key="7">
    <source>
        <dbReference type="ARBA" id="ARBA00022777"/>
    </source>
</evidence>
<dbReference type="EMBL" id="JARKIK010000085">
    <property type="protein sequence ID" value="KAK8724420.1"/>
    <property type="molecule type" value="Genomic_DNA"/>
</dbReference>
<feature type="domain" description="VIP1 N-terminal" evidence="11">
    <location>
        <begin position="60"/>
        <end position="149"/>
    </location>
</feature>
<dbReference type="Pfam" id="PF18086">
    <property type="entry name" value="PPIP5K2_N"/>
    <property type="match status" value="1"/>
</dbReference>
<evidence type="ECO:0000256" key="6">
    <source>
        <dbReference type="ARBA" id="ARBA00022741"/>
    </source>
</evidence>
<dbReference type="Proteomes" id="UP001445076">
    <property type="component" value="Unassembled WGS sequence"/>
</dbReference>
<dbReference type="AlphaFoldDB" id="A0AAW0W692"/>
<evidence type="ECO:0000256" key="9">
    <source>
        <dbReference type="ARBA" id="ARBA00033696"/>
    </source>
</evidence>
<accession>A0AAW0W692</accession>
<dbReference type="PANTHER" id="PTHR12750:SF9">
    <property type="entry name" value="INOSITOL HEXAKISPHOSPHATE AND DIPHOSPHOINOSITOL-PENTAKISPHOSPHATE KINASE"/>
    <property type="match status" value="1"/>
</dbReference>
<keyword evidence="4" id="KW-0963">Cytoplasm</keyword>
<dbReference type="GO" id="GO:0033857">
    <property type="term" value="F:5-diphosphoinositol pentakisphosphate 1-kinase activity"/>
    <property type="evidence" value="ECO:0007669"/>
    <property type="project" value="TreeGrafter"/>
</dbReference>
<evidence type="ECO:0000256" key="1">
    <source>
        <dbReference type="ARBA" id="ARBA00004496"/>
    </source>
</evidence>
<dbReference type="EC" id="2.7.4.24" evidence="3"/>
<comment type="similarity">
    <text evidence="2">Belongs to the histidine acid phosphatase family. VIP1 subfamily.</text>
</comment>
<dbReference type="GO" id="GO:0005524">
    <property type="term" value="F:ATP binding"/>
    <property type="evidence" value="ECO:0007669"/>
    <property type="project" value="UniProtKB-KW"/>
</dbReference>
<organism evidence="12 13">
    <name type="scientific">Cherax quadricarinatus</name>
    <name type="common">Australian red claw crayfish</name>
    <dbReference type="NCBI Taxonomy" id="27406"/>
    <lineage>
        <taxon>Eukaryota</taxon>
        <taxon>Metazoa</taxon>
        <taxon>Ecdysozoa</taxon>
        <taxon>Arthropoda</taxon>
        <taxon>Crustacea</taxon>
        <taxon>Multicrustacea</taxon>
        <taxon>Malacostraca</taxon>
        <taxon>Eumalacostraca</taxon>
        <taxon>Eucarida</taxon>
        <taxon>Decapoda</taxon>
        <taxon>Pleocyemata</taxon>
        <taxon>Astacidea</taxon>
        <taxon>Parastacoidea</taxon>
        <taxon>Parastacidae</taxon>
        <taxon>Cherax</taxon>
    </lineage>
</organism>
<evidence type="ECO:0000256" key="4">
    <source>
        <dbReference type="ARBA" id="ARBA00022490"/>
    </source>
</evidence>
<evidence type="ECO:0000313" key="12">
    <source>
        <dbReference type="EMBL" id="KAK8724420.1"/>
    </source>
</evidence>
<dbReference type="GO" id="GO:0005829">
    <property type="term" value="C:cytosol"/>
    <property type="evidence" value="ECO:0007669"/>
    <property type="project" value="TreeGrafter"/>
</dbReference>
<keyword evidence="7" id="KW-0418">Kinase</keyword>
<comment type="subcellular location">
    <subcellularLocation>
        <location evidence="1">Cytoplasm</location>
    </subcellularLocation>
</comment>
<reference evidence="12 13" key="1">
    <citation type="journal article" date="2024" name="BMC Genomics">
        <title>Genome assembly of redclaw crayfish (Cherax quadricarinatus) provides insights into its immune adaptation and hypoxia tolerance.</title>
        <authorList>
            <person name="Liu Z."/>
            <person name="Zheng J."/>
            <person name="Li H."/>
            <person name="Fang K."/>
            <person name="Wang S."/>
            <person name="He J."/>
            <person name="Zhou D."/>
            <person name="Weng S."/>
            <person name="Chi M."/>
            <person name="Gu Z."/>
            <person name="He J."/>
            <person name="Li F."/>
            <person name="Wang M."/>
        </authorList>
    </citation>
    <scope>NUCLEOTIDE SEQUENCE [LARGE SCALE GENOMIC DNA]</scope>
    <source>
        <strain evidence="12">ZL_2023a</strain>
    </source>
</reference>
<protein>
    <recommendedName>
        <fullName evidence="3">diphosphoinositol-pentakisphosphate 1-kinase</fullName>
        <ecNumber evidence="3">2.7.4.24</ecNumber>
    </recommendedName>
</protein>
<dbReference type="Gene3D" id="3.40.50.11950">
    <property type="match status" value="1"/>
</dbReference>
<gene>
    <name evidence="12" type="ORF">OTU49_011065</name>
</gene>
<dbReference type="PANTHER" id="PTHR12750">
    <property type="entry name" value="DIPHOSPHOINOSITOL PENTAKISPHOSPHATE KINASE"/>
    <property type="match status" value="1"/>
</dbReference>
<evidence type="ECO:0000256" key="8">
    <source>
        <dbReference type="ARBA" id="ARBA00022840"/>
    </source>
</evidence>
<evidence type="ECO:0000259" key="11">
    <source>
        <dbReference type="Pfam" id="PF18086"/>
    </source>
</evidence>
<dbReference type="InterPro" id="IPR037446">
    <property type="entry name" value="His_Pase_VIP1"/>
</dbReference>
<dbReference type="GO" id="GO:0000828">
    <property type="term" value="F:inositol hexakisphosphate kinase activity"/>
    <property type="evidence" value="ECO:0007669"/>
    <property type="project" value="TreeGrafter"/>
</dbReference>
<evidence type="ECO:0000256" key="2">
    <source>
        <dbReference type="ARBA" id="ARBA00005609"/>
    </source>
</evidence>
<dbReference type="GO" id="GO:0006020">
    <property type="term" value="P:inositol metabolic process"/>
    <property type="evidence" value="ECO:0007669"/>
    <property type="project" value="TreeGrafter"/>
</dbReference>
<dbReference type="FunFam" id="3.40.50.11950:FF:000002">
    <property type="entry name" value="Inositol hexakisphosphate and diphosphoinositol-pentakisphosphate kinase"/>
    <property type="match status" value="1"/>
</dbReference>